<dbReference type="InterPro" id="IPR009057">
    <property type="entry name" value="Homeodomain-like_sf"/>
</dbReference>
<dbReference type="PROSITE" id="PS01124">
    <property type="entry name" value="HTH_ARAC_FAMILY_2"/>
    <property type="match status" value="1"/>
</dbReference>
<keyword evidence="2" id="KW-0238">DNA-binding</keyword>
<dbReference type="Proteomes" id="UP000536179">
    <property type="component" value="Unassembled WGS sequence"/>
</dbReference>
<dbReference type="CDD" id="cd01543">
    <property type="entry name" value="PBP1_XylR"/>
    <property type="match status" value="1"/>
</dbReference>
<comment type="caution">
    <text evidence="5">The sequence shown here is derived from an EMBL/GenBank/DDBJ whole genome shotgun (WGS) entry which is preliminary data.</text>
</comment>
<dbReference type="InterPro" id="IPR028082">
    <property type="entry name" value="Peripla_BP_I"/>
</dbReference>
<gene>
    <name evidence="5" type="ORF">FHS27_003036</name>
</gene>
<dbReference type="SUPFAM" id="SSF46689">
    <property type="entry name" value="Homeodomain-like"/>
    <property type="match status" value="2"/>
</dbReference>
<keyword evidence="3" id="KW-0804">Transcription</keyword>
<evidence type="ECO:0000313" key="5">
    <source>
        <dbReference type="EMBL" id="MBB3207217.1"/>
    </source>
</evidence>
<sequence length="402" mass="45506">MADPKQILLLVETSRVFGRDVIQGISRYAKERANWLFHFEDRGINEGLPPSLDNWHGDGIIARSPTRPLAKAIGELQCPVVELLGDGKVQSAEVRTDEKRTAELAVDHLLKQGFEHLAFYSFANSWWSDARRDAFAETTEIRGCSFNIFPGAFKGSNLPYPTWRQTFEKPLVQWIDRLPKPVGIWAVGDSQAIRVLEACRSLNLRVPAEVGILGTANEDVVCSMLSPSLSSIDLNAIEVGYKAAALLDAKMRKNEAKSKRSRRCSKVKTTPVFVPPSGVIMRESTNRMAVIDPEIDEAIKIIERSAIYGLTVDQLAEELLLSRSTLERRFRQYFKCSPSQEINHIRVERAKGFLRETAWPIKLISEKTGFDLPENFVRYFKRLVGETPRQYRMRFYGGDASK</sequence>
<dbReference type="PANTHER" id="PTHR30146:SF24">
    <property type="entry name" value="XYLOSE OPERON REGULATORY PROTEIN"/>
    <property type="match status" value="1"/>
</dbReference>
<dbReference type="RefSeq" id="WP_184305580.1">
    <property type="nucleotide sequence ID" value="NZ_JACHXU010000009.1"/>
</dbReference>
<organism evidence="5 6">
    <name type="scientific">Aporhodopirellula rubra</name>
    <dbReference type="NCBI Taxonomy" id="980271"/>
    <lineage>
        <taxon>Bacteria</taxon>
        <taxon>Pseudomonadati</taxon>
        <taxon>Planctomycetota</taxon>
        <taxon>Planctomycetia</taxon>
        <taxon>Pirellulales</taxon>
        <taxon>Pirellulaceae</taxon>
        <taxon>Aporhodopirellula</taxon>
    </lineage>
</organism>
<dbReference type="InterPro" id="IPR018060">
    <property type="entry name" value="HTH_AraC"/>
</dbReference>
<dbReference type="SUPFAM" id="SSF53822">
    <property type="entry name" value="Periplasmic binding protein-like I"/>
    <property type="match status" value="1"/>
</dbReference>
<dbReference type="GO" id="GO:0003700">
    <property type="term" value="F:DNA-binding transcription factor activity"/>
    <property type="evidence" value="ECO:0007669"/>
    <property type="project" value="InterPro"/>
</dbReference>
<evidence type="ECO:0000256" key="1">
    <source>
        <dbReference type="ARBA" id="ARBA00023015"/>
    </source>
</evidence>
<dbReference type="SMART" id="SM00342">
    <property type="entry name" value="HTH_ARAC"/>
    <property type="match status" value="1"/>
</dbReference>
<dbReference type="Pfam" id="PF22177">
    <property type="entry name" value="PBP1_XylR"/>
    <property type="match status" value="1"/>
</dbReference>
<dbReference type="Pfam" id="PF13377">
    <property type="entry name" value="Peripla_BP_3"/>
    <property type="match status" value="1"/>
</dbReference>
<evidence type="ECO:0000256" key="2">
    <source>
        <dbReference type="ARBA" id="ARBA00023125"/>
    </source>
</evidence>
<evidence type="ECO:0000256" key="3">
    <source>
        <dbReference type="ARBA" id="ARBA00023163"/>
    </source>
</evidence>
<evidence type="ECO:0000313" key="6">
    <source>
        <dbReference type="Proteomes" id="UP000536179"/>
    </source>
</evidence>
<dbReference type="PANTHER" id="PTHR30146">
    <property type="entry name" value="LACI-RELATED TRANSCRIPTIONAL REPRESSOR"/>
    <property type="match status" value="1"/>
</dbReference>
<dbReference type="EMBL" id="JACHXU010000009">
    <property type="protein sequence ID" value="MBB3207217.1"/>
    <property type="molecule type" value="Genomic_DNA"/>
</dbReference>
<dbReference type="Pfam" id="PF12833">
    <property type="entry name" value="HTH_18"/>
    <property type="match status" value="1"/>
</dbReference>
<dbReference type="InterPro" id="IPR054031">
    <property type="entry name" value="XylR_PBP1"/>
</dbReference>
<dbReference type="GO" id="GO:0000976">
    <property type="term" value="F:transcription cis-regulatory region binding"/>
    <property type="evidence" value="ECO:0007669"/>
    <property type="project" value="TreeGrafter"/>
</dbReference>
<protein>
    <submittedName>
        <fullName evidence="5">LacI family transcriptional regulator</fullName>
    </submittedName>
</protein>
<keyword evidence="1" id="KW-0805">Transcription regulation</keyword>
<evidence type="ECO:0000259" key="4">
    <source>
        <dbReference type="PROSITE" id="PS01124"/>
    </source>
</evidence>
<dbReference type="InterPro" id="IPR046335">
    <property type="entry name" value="LacI/GalR-like_sensor"/>
</dbReference>
<keyword evidence="6" id="KW-1185">Reference proteome</keyword>
<dbReference type="Gene3D" id="3.40.50.2300">
    <property type="match status" value="2"/>
</dbReference>
<name>A0A7W5H590_9BACT</name>
<feature type="domain" description="HTH araC/xylS-type" evidence="4">
    <location>
        <begin position="296"/>
        <end position="394"/>
    </location>
</feature>
<proteinExistence type="predicted"/>
<dbReference type="Gene3D" id="1.10.10.60">
    <property type="entry name" value="Homeodomain-like"/>
    <property type="match status" value="1"/>
</dbReference>
<accession>A0A7W5H590</accession>
<dbReference type="AlphaFoldDB" id="A0A7W5H590"/>
<reference evidence="5 6" key="1">
    <citation type="submission" date="2020-08" db="EMBL/GenBank/DDBJ databases">
        <title>Genomic Encyclopedia of Type Strains, Phase III (KMG-III): the genomes of soil and plant-associated and newly described type strains.</title>
        <authorList>
            <person name="Whitman W."/>
        </authorList>
    </citation>
    <scope>NUCLEOTIDE SEQUENCE [LARGE SCALE GENOMIC DNA]</scope>
    <source>
        <strain evidence="5 6">CECT 8075</strain>
    </source>
</reference>